<organism evidence="1 2">
    <name type="scientific">Kribbella jiaozuonensis</name>
    <dbReference type="NCBI Taxonomy" id="2575441"/>
    <lineage>
        <taxon>Bacteria</taxon>
        <taxon>Bacillati</taxon>
        <taxon>Actinomycetota</taxon>
        <taxon>Actinomycetes</taxon>
        <taxon>Propionibacteriales</taxon>
        <taxon>Kribbellaceae</taxon>
        <taxon>Kribbella</taxon>
    </lineage>
</organism>
<evidence type="ECO:0000313" key="2">
    <source>
        <dbReference type="Proteomes" id="UP000305836"/>
    </source>
</evidence>
<evidence type="ECO:0000313" key="1">
    <source>
        <dbReference type="EMBL" id="TKK81938.1"/>
    </source>
</evidence>
<proteinExistence type="predicted"/>
<reference evidence="1 2" key="1">
    <citation type="submission" date="2019-04" db="EMBL/GenBank/DDBJ databases">
        <title>Kribbella sp. NEAU-THZ 27 nov., a novel actinomycete isolated from soil.</title>
        <authorList>
            <person name="Duan L."/>
        </authorList>
    </citation>
    <scope>NUCLEOTIDE SEQUENCE [LARGE SCALE GENOMIC DNA]</scope>
    <source>
        <strain evidence="2">NEAU-THZ27</strain>
    </source>
</reference>
<name>A0A4U3LZX1_9ACTN</name>
<dbReference type="AlphaFoldDB" id="A0A4U3LZX1"/>
<comment type="caution">
    <text evidence="1">The sequence shown here is derived from an EMBL/GenBank/DDBJ whole genome shotgun (WGS) entry which is preliminary data.</text>
</comment>
<dbReference type="EMBL" id="SZPZ01000001">
    <property type="protein sequence ID" value="TKK81938.1"/>
    <property type="molecule type" value="Genomic_DNA"/>
</dbReference>
<sequence length="244" mass="27017">MHHLLPEEALAWWADFPLDRQPRPIVLMSFSHGPGGAPMLEDRTDVLRNAAVVSDVDIPDWLLEALQPDPRRQRQGDPVRVRSVRRVAPEFRTDRGHRPLPAYRIEFEGLRYRPGHAPNPKAEGSGYPPLHVIDPAVELWWPEGLDSNYRGGLRGLPPAVLTDRGRTVRWMVHGSPPEYTDLWVGAVLESRTAVVLVLDGATRPGVEAIPAVAVGRVVMAKLTQPLADRVLLQADGIPIAVISV</sequence>
<dbReference type="RefSeq" id="WP_137252641.1">
    <property type="nucleotide sequence ID" value="NZ_JBHSPQ010000004.1"/>
</dbReference>
<keyword evidence="2" id="KW-1185">Reference proteome</keyword>
<protein>
    <submittedName>
        <fullName evidence="1">Uncharacterized protein</fullName>
    </submittedName>
</protein>
<accession>A0A4U3LZX1</accession>
<gene>
    <name evidence="1" type="ORF">FDA38_03720</name>
</gene>
<dbReference type="OrthoDB" id="3815892at2"/>
<dbReference type="Proteomes" id="UP000305836">
    <property type="component" value="Unassembled WGS sequence"/>
</dbReference>